<dbReference type="InterPro" id="IPR036237">
    <property type="entry name" value="Xyl_isomerase-like_sf"/>
</dbReference>
<dbReference type="AlphaFoldDB" id="A0AAX2QJK3"/>
<evidence type="ECO:0000313" key="2">
    <source>
        <dbReference type="EMBL" id="TCU23331.1"/>
    </source>
</evidence>
<dbReference type="RefSeq" id="WP_132611966.1">
    <property type="nucleotide sequence ID" value="NZ_CP088091.1"/>
</dbReference>
<dbReference type="Proteomes" id="UP000295021">
    <property type="component" value="Unassembled WGS sequence"/>
</dbReference>
<feature type="domain" description="Xylose isomerase-like TIM barrel" evidence="1">
    <location>
        <begin position="21"/>
        <end position="252"/>
    </location>
</feature>
<evidence type="ECO:0000259" key="1">
    <source>
        <dbReference type="Pfam" id="PF01261"/>
    </source>
</evidence>
<dbReference type="EMBL" id="SMBI01000007">
    <property type="protein sequence ID" value="TCU23331.1"/>
    <property type="molecule type" value="Genomic_DNA"/>
</dbReference>
<dbReference type="SUPFAM" id="SSF51658">
    <property type="entry name" value="Xylose isomerase-like"/>
    <property type="match status" value="1"/>
</dbReference>
<keyword evidence="2" id="KW-0413">Isomerase</keyword>
<dbReference type="Gene3D" id="3.20.20.150">
    <property type="entry name" value="Divalent-metal-dependent TIM barrel enzymes"/>
    <property type="match status" value="1"/>
</dbReference>
<evidence type="ECO:0000313" key="3">
    <source>
        <dbReference type="Proteomes" id="UP000295021"/>
    </source>
</evidence>
<dbReference type="InterPro" id="IPR050312">
    <property type="entry name" value="IolE/XylAMocC-like"/>
</dbReference>
<name>A0AAX2QJK3_9HYPH</name>
<protein>
    <submittedName>
        <fullName evidence="2">Sugar phosphate isomerase/epimerase</fullName>
    </submittedName>
</protein>
<comment type="caution">
    <text evidence="2">The sequence shown here is derived from an EMBL/GenBank/DDBJ whole genome shotgun (WGS) entry which is preliminary data.</text>
</comment>
<dbReference type="PANTHER" id="PTHR12110">
    <property type="entry name" value="HYDROXYPYRUVATE ISOMERASE"/>
    <property type="match status" value="1"/>
</dbReference>
<accession>A0AAX2QJK3</accession>
<gene>
    <name evidence="2" type="ORF">EV131_10778</name>
</gene>
<dbReference type="InterPro" id="IPR013022">
    <property type="entry name" value="Xyl_isomerase-like_TIM-brl"/>
</dbReference>
<dbReference type="Pfam" id="PF01261">
    <property type="entry name" value="AP_endonuc_2"/>
    <property type="match status" value="1"/>
</dbReference>
<proteinExistence type="predicted"/>
<organism evidence="2 3">
    <name type="scientific">Rhizobium laguerreae</name>
    <dbReference type="NCBI Taxonomy" id="1076926"/>
    <lineage>
        <taxon>Bacteria</taxon>
        <taxon>Pseudomonadati</taxon>
        <taxon>Pseudomonadota</taxon>
        <taxon>Alphaproteobacteria</taxon>
        <taxon>Hyphomicrobiales</taxon>
        <taxon>Rhizobiaceae</taxon>
        <taxon>Rhizobium/Agrobacterium group</taxon>
        <taxon>Rhizobium</taxon>
    </lineage>
</organism>
<dbReference type="PANTHER" id="PTHR12110:SF21">
    <property type="entry name" value="XYLOSE ISOMERASE-LIKE TIM BARREL DOMAIN-CONTAINING PROTEIN"/>
    <property type="match status" value="1"/>
</dbReference>
<reference evidence="2 3" key="1">
    <citation type="submission" date="2019-03" db="EMBL/GenBank/DDBJ databases">
        <title>Genomic Encyclopedia of Type Strains, Phase IV (KMG-V): Genome sequencing to study the core and pangenomes of soil and plant-associated prokaryotes.</title>
        <authorList>
            <person name="Whitman W."/>
        </authorList>
    </citation>
    <scope>NUCLEOTIDE SEQUENCE [LARGE SCALE GENOMIC DNA]</scope>
    <source>
        <strain evidence="2 3">FB403</strain>
    </source>
</reference>
<sequence length="281" mass="29641">MKLGIFAKTFEGAEPATVLASVAGAGFTCAQYNMACSGLSPMPEIITEAQARLVAEAARESGVEIVAVSGTFNMIHPDPAVREAGLRRLATLAERSTSMSTTLITLCTGTRDPIDQWKAHADNDTPEAWRDLLDAMGAAIEIAERYDVDLGIEPELANVVNSAEKAYRLIAALKSPRIKIVLDPANLFEVATLDEQRSIVSSAIDLLADRIVMAHAKDRNPDGSFATAGKGVLDYAHYLGRLKAIGFNGSLVTHGLSALEAAGAATFLKNSLDGNSAGAGR</sequence>
<dbReference type="GO" id="GO:0016853">
    <property type="term" value="F:isomerase activity"/>
    <property type="evidence" value="ECO:0007669"/>
    <property type="project" value="UniProtKB-KW"/>
</dbReference>